<evidence type="ECO:0000313" key="3">
    <source>
        <dbReference type="Proteomes" id="UP000054683"/>
    </source>
</evidence>
<protein>
    <submittedName>
        <fullName evidence="2">Uncharacterized protein</fullName>
    </submittedName>
</protein>
<dbReference type="InterPro" id="IPR023346">
    <property type="entry name" value="Lysozyme-like_dom_sf"/>
</dbReference>
<dbReference type="SUPFAM" id="SSF53955">
    <property type="entry name" value="Lysozyme-like"/>
    <property type="match status" value="1"/>
</dbReference>
<dbReference type="OrthoDB" id="1242806at2"/>
<feature type="region of interest" description="Disordered" evidence="1">
    <location>
        <begin position="1"/>
        <end position="24"/>
    </location>
</feature>
<reference evidence="2 3" key="1">
    <citation type="submission" date="2016-01" db="EMBL/GenBank/DDBJ databases">
        <authorList>
            <person name="Oliw E.H."/>
        </authorList>
    </citation>
    <scope>NUCLEOTIDE SEQUENCE [LARGE SCALE GENOMIC DNA]</scope>
    <source>
        <strain evidence="2">LMG 27134</strain>
    </source>
</reference>
<dbReference type="AlphaFoldDB" id="A0A158IHZ0"/>
<dbReference type="Proteomes" id="UP000054683">
    <property type="component" value="Unassembled WGS sequence"/>
</dbReference>
<dbReference type="EMBL" id="FCOK02000052">
    <property type="protein sequence ID" value="SAL56252.1"/>
    <property type="molecule type" value="Genomic_DNA"/>
</dbReference>
<dbReference type="Gene3D" id="1.10.530.10">
    <property type="match status" value="1"/>
</dbReference>
<evidence type="ECO:0000256" key="1">
    <source>
        <dbReference type="SAM" id="MobiDB-lite"/>
    </source>
</evidence>
<organism evidence="2 3">
    <name type="scientific">Caballeronia udeis</name>
    <dbReference type="NCBI Taxonomy" id="1232866"/>
    <lineage>
        <taxon>Bacteria</taxon>
        <taxon>Pseudomonadati</taxon>
        <taxon>Pseudomonadota</taxon>
        <taxon>Betaproteobacteria</taxon>
        <taxon>Burkholderiales</taxon>
        <taxon>Burkholderiaceae</taxon>
        <taxon>Caballeronia</taxon>
    </lineage>
</organism>
<name>A0A158IHZ0_9BURK</name>
<dbReference type="InterPro" id="IPR011055">
    <property type="entry name" value="Dup_hybrid_motif"/>
</dbReference>
<sequence length="782" mass="87488">MIISPPYLPDAGHTSNDESSTDPMMDAVDTYEAPDGMYPIAFDRRWHPGMHLAPKIYNERIRAIADGEVVAYRVCQRAYDGGGGISDSNAGFVLLKHTTETGEGRTLTFYSLYMHLLDLNGYQRLGADGKFLPEFLRTPSPDAGLASLVVPPAQSGGGKKVRRKDVLGLPGRCHGRAHLHVEIFMTKQDFEAYFGHTQLGREQMSTPATTDYWGTSYYVIPPGQPFYPVPPGSDSKGHLHGVAFDTLLTGNNEDTLYVESYFHKGSKYTTVSRDAGHGRLEALTEMPVREADYEYNLYKRAMALYPDCPSDGYEMLRFGRILSAQVTLAPTARSTWMRVAFAKDQEGYIDVSQASILKLSDADFPFFSGWKKISEGVGLHSDDGLCDIDALKKILSDTKARETAAEKAARANYDKDDELVRYVKTHKPIRDALRGFVCEAPSEWDGSHNDAKFRKLKEPGEFYDGNEAGYAKFIKLLESLQFWDKTGLPAGEKLWFFHPMAFIRHFRKCPWLSEREFKQLVPRYAPRRHAGVVLWEPISARFADGIIFKTQRIPLNCMARKFGIDTPERIASFYGNALQETQWLTKLSEANLDARYAPWDGRGFLQLTWPSNYMTYWDFKGRSKQIPNAVRAGLLAAQEETNKTRNNEALSAVEARLTPDMLKWREDAGDVRAADPTETAGFYWASLRMALHADQVHALERIGIGTSKGPKCYYRSPSFWKASAAVNLPGALNTLYSAKLNGFEARCIAYAAVLAITGEHPFPLGNGNFSSSPDGDILGQET</sequence>
<accession>A0A158IHZ0</accession>
<dbReference type="RefSeq" id="WP_062090387.1">
    <property type="nucleotide sequence ID" value="NZ_FCOK02000052.1"/>
</dbReference>
<evidence type="ECO:0000313" key="2">
    <source>
        <dbReference type="EMBL" id="SAL56252.1"/>
    </source>
</evidence>
<dbReference type="CDD" id="cd12797">
    <property type="entry name" value="M23_peptidase"/>
    <property type="match status" value="1"/>
</dbReference>
<gene>
    <name evidence="2" type="ORF">AWB69_06076</name>
</gene>
<proteinExistence type="predicted"/>
<feature type="compositionally biased region" description="Polar residues" evidence="1">
    <location>
        <begin position="13"/>
        <end position="22"/>
    </location>
</feature>
<dbReference type="Gene3D" id="2.70.70.10">
    <property type="entry name" value="Glucose Permease (Domain IIA)"/>
    <property type="match status" value="1"/>
</dbReference>